<dbReference type="InterPro" id="IPR012373">
    <property type="entry name" value="Ferrdict_sens_TM"/>
</dbReference>
<keyword evidence="5" id="KW-1185">Reference proteome</keyword>
<dbReference type="EMBL" id="CP015772">
    <property type="protein sequence ID" value="ANH80586.1"/>
    <property type="molecule type" value="Genomic_DNA"/>
</dbReference>
<feature type="transmembrane region" description="Helical" evidence="1">
    <location>
        <begin position="70"/>
        <end position="91"/>
    </location>
</feature>
<dbReference type="PANTHER" id="PTHR30273:SF2">
    <property type="entry name" value="PROTEIN FECR"/>
    <property type="match status" value="1"/>
</dbReference>
<evidence type="ECO:0000313" key="4">
    <source>
        <dbReference type="EMBL" id="ANH80586.1"/>
    </source>
</evidence>
<keyword evidence="1" id="KW-0472">Membrane</keyword>
<feature type="domain" description="FecR protein" evidence="2">
    <location>
        <begin position="172"/>
        <end position="268"/>
    </location>
</feature>
<dbReference type="AlphaFoldDB" id="A0A1A9HYX9"/>
<keyword evidence="1" id="KW-1133">Transmembrane helix</keyword>
<evidence type="ECO:0000313" key="5">
    <source>
        <dbReference type="Proteomes" id="UP000077667"/>
    </source>
</evidence>
<dbReference type="Pfam" id="PF04773">
    <property type="entry name" value="FecR"/>
    <property type="match status" value="1"/>
</dbReference>
<dbReference type="OrthoDB" id="1099963at2"/>
<dbReference type="GO" id="GO:0016989">
    <property type="term" value="F:sigma factor antagonist activity"/>
    <property type="evidence" value="ECO:0007669"/>
    <property type="project" value="TreeGrafter"/>
</dbReference>
<name>A0A1A9HYX9_9BACT</name>
<dbReference type="Gene3D" id="2.60.120.1440">
    <property type="match status" value="1"/>
</dbReference>
<keyword evidence="1" id="KW-0812">Transmembrane</keyword>
<evidence type="ECO:0008006" key="6">
    <source>
        <dbReference type="Google" id="ProtNLM"/>
    </source>
</evidence>
<accession>A0A1A9HYX9</accession>
<gene>
    <name evidence="4" type="ORF">A8C56_05940</name>
</gene>
<organism evidence="4 5">
    <name type="scientific">Niabella ginsenosidivorans</name>
    <dbReference type="NCBI Taxonomy" id="1176587"/>
    <lineage>
        <taxon>Bacteria</taxon>
        <taxon>Pseudomonadati</taxon>
        <taxon>Bacteroidota</taxon>
        <taxon>Chitinophagia</taxon>
        <taxon>Chitinophagales</taxon>
        <taxon>Chitinophagaceae</taxon>
        <taxon>Niabella</taxon>
    </lineage>
</organism>
<evidence type="ECO:0000259" key="2">
    <source>
        <dbReference type="Pfam" id="PF04773"/>
    </source>
</evidence>
<protein>
    <recommendedName>
        <fullName evidence="6">Anti-sigma factor</fullName>
    </recommendedName>
</protein>
<sequence length="377" mass="42237">MISAEELLKIIERIQNNTASEEELRIYNAWCNLQQQPDKQMPSEAFTQKQGALFRKINKLINRKRNVTRLWAGIAAAIILIAVLPATIKLLKSPASDHSQMAAAPERDIAPGINSATLILSNGRRITLAAGMQGKLAEESGTEIIRTSDSTVLYKNFMSMPANSNGAIAYNTLTTARAQQYQLVLPDGSKIWLNAATSVRFPVSFSGLKERRVELDGEAYFEVAKDASKPFIVHSRQQDIKVLGTHFNVNSYADESEARTTLLEGSVNINGKLTLRPGEQAKLDREGKIEIAKVKTTASIAWQKGYFEFNDENVYEIMRKISRWYDVEVIYEGTIPLDKMEGTVSRFQQVSKVLSIMQATGLLKFRIEEKRIYVSRG</sequence>
<dbReference type="RefSeq" id="WP_067753310.1">
    <property type="nucleotide sequence ID" value="NZ_CP015772.1"/>
</dbReference>
<dbReference type="InterPro" id="IPR006860">
    <property type="entry name" value="FecR"/>
</dbReference>
<feature type="domain" description="Protein FecR C-terminal" evidence="3">
    <location>
        <begin position="306"/>
        <end position="374"/>
    </location>
</feature>
<dbReference type="Gene3D" id="3.55.50.30">
    <property type="match status" value="1"/>
</dbReference>
<dbReference type="InterPro" id="IPR032508">
    <property type="entry name" value="FecR_C"/>
</dbReference>
<dbReference type="Proteomes" id="UP000077667">
    <property type="component" value="Chromosome"/>
</dbReference>
<proteinExistence type="predicted"/>
<reference evidence="4 5" key="1">
    <citation type="submission" date="2016-05" db="EMBL/GenBank/DDBJ databases">
        <title>Niabella ginsenosidivorans BS26 whole genome sequencing.</title>
        <authorList>
            <person name="Im W.T."/>
            <person name="Siddiqi M.Z."/>
        </authorList>
    </citation>
    <scope>NUCLEOTIDE SEQUENCE [LARGE SCALE GENOMIC DNA]</scope>
    <source>
        <strain evidence="4 5">BS26</strain>
    </source>
</reference>
<dbReference type="Pfam" id="PF16344">
    <property type="entry name" value="FecR_C"/>
    <property type="match status" value="1"/>
</dbReference>
<dbReference type="PANTHER" id="PTHR30273">
    <property type="entry name" value="PERIPLASMIC SIGNAL SENSOR AND SIGMA FACTOR ACTIVATOR FECR-RELATED"/>
    <property type="match status" value="1"/>
</dbReference>
<dbReference type="KEGG" id="nia:A8C56_05940"/>
<dbReference type="FunFam" id="2.60.120.1440:FF:000001">
    <property type="entry name" value="Putative anti-sigma factor"/>
    <property type="match status" value="1"/>
</dbReference>
<dbReference type="PIRSF" id="PIRSF018266">
    <property type="entry name" value="FecR"/>
    <property type="match status" value="1"/>
</dbReference>
<dbReference type="STRING" id="1176587.A8C56_05940"/>
<evidence type="ECO:0000259" key="3">
    <source>
        <dbReference type="Pfam" id="PF16344"/>
    </source>
</evidence>
<evidence type="ECO:0000256" key="1">
    <source>
        <dbReference type="SAM" id="Phobius"/>
    </source>
</evidence>